<dbReference type="AlphaFoldDB" id="A0A2I0A3Y1"/>
<keyword evidence="7 8" id="KW-0539">Nucleus</keyword>
<evidence type="ECO:0000313" key="13">
    <source>
        <dbReference type="Proteomes" id="UP000236161"/>
    </source>
</evidence>
<keyword evidence="6" id="KW-0804">Transcription</keyword>
<sequence length="228" mass="24604">MATGTATATAERDELALSLSLGFPGVLATTGSSEGEEEADQEDPAASPISTLSSVGGAKRDSDAVVGVDDEDGEGARKKLRLSKEQTVVLEEAFKEHSTLNPKQKMALAKQLSLRPRQVEVWFQNRRARTKLKQTEVECEYLKRWCEKLSDENQRLQREVAELRALKLLSPAISTGVKPPVTLTMCPSCERVASAAPAASGRYHDHPFTAIAGCSVARWAAGLAPRAS</sequence>
<evidence type="ECO:0000256" key="6">
    <source>
        <dbReference type="ARBA" id="ARBA00023163"/>
    </source>
</evidence>
<dbReference type="Pfam" id="PF00046">
    <property type="entry name" value="Homeodomain"/>
    <property type="match status" value="1"/>
</dbReference>
<dbReference type="Pfam" id="PF02183">
    <property type="entry name" value="HALZ"/>
    <property type="match status" value="1"/>
</dbReference>
<evidence type="ECO:0000256" key="4">
    <source>
        <dbReference type="ARBA" id="ARBA00023125"/>
    </source>
</evidence>
<dbReference type="EMBL" id="KZ452027">
    <property type="protein sequence ID" value="PKA50223.1"/>
    <property type="molecule type" value="Genomic_DNA"/>
</dbReference>
<accession>A0A2I0A3Y1</accession>
<dbReference type="InterPro" id="IPR003106">
    <property type="entry name" value="Leu_zip_homeo"/>
</dbReference>
<dbReference type="Gene3D" id="1.10.10.60">
    <property type="entry name" value="Homeodomain-like"/>
    <property type="match status" value="1"/>
</dbReference>
<feature type="region of interest" description="Disordered" evidence="10">
    <location>
        <begin position="26"/>
        <end position="76"/>
    </location>
</feature>
<dbReference type="InterPro" id="IPR001356">
    <property type="entry name" value="HD"/>
</dbReference>
<dbReference type="InterPro" id="IPR050762">
    <property type="entry name" value="HD-ZIP_Homeobox_LZ_Class_II"/>
</dbReference>
<dbReference type="GO" id="GO:0043565">
    <property type="term" value="F:sequence-specific DNA binding"/>
    <property type="evidence" value="ECO:0007669"/>
    <property type="project" value="InterPro"/>
</dbReference>
<evidence type="ECO:0000256" key="3">
    <source>
        <dbReference type="ARBA" id="ARBA00023015"/>
    </source>
</evidence>
<dbReference type="GO" id="GO:0000981">
    <property type="term" value="F:DNA-binding transcription factor activity, RNA polymerase II-specific"/>
    <property type="evidence" value="ECO:0007669"/>
    <property type="project" value="InterPro"/>
</dbReference>
<proteinExistence type="inferred from homology"/>
<name>A0A2I0A3Y1_9ASPA</name>
<dbReference type="PANTHER" id="PTHR45714:SF16">
    <property type="entry name" value="HOMEOBOX-LEUCINE ZIPPER PROTEIN HAT2"/>
    <property type="match status" value="1"/>
</dbReference>
<protein>
    <submittedName>
        <fullName evidence="12">Homeobox-leucine zipper protein HAT3</fullName>
    </submittedName>
</protein>
<evidence type="ECO:0000256" key="1">
    <source>
        <dbReference type="ARBA" id="ARBA00004123"/>
    </source>
</evidence>
<dbReference type="Proteomes" id="UP000236161">
    <property type="component" value="Unassembled WGS sequence"/>
</dbReference>
<evidence type="ECO:0000313" key="12">
    <source>
        <dbReference type="EMBL" id="PKA50223.1"/>
    </source>
</evidence>
<keyword evidence="3" id="KW-0805">Transcription regulation</keyword>
<dbReference type="PROSITE" id="PS50071">
    <property type="entry name" value="HOMEOBOX_2"/>
    <property type="match status" value="1"/>
</dbReference>
<evidence type="ECO:0000256" key="9">
    <source>
        <dbReference type="RuleBase" id="RU000682"/>
    </source>
</evidence>
<evidence type="ECO:0000256" key="2">
    <source>
        <dbReference type="ARBA" id="ARBA00006074"/>
    </source>
</evidence>
<keyword evidence="5 8" id="KW-0371">Homeobox</keyword>
<evidence type="ECO:0000256" key="7">
    <source>
        <dbReference type="ARBA" id="ARBA00023242"/>
    </source>
</evidence>
<evidence type="ECO:0000259" key="11">
    <source>
        <dbReference type="PROSITE" id="PS50071"/>
    </source>
</evidence>
<dbReference type="FunFam" id="1.10.10.60:FF:000577">
    <property type="entry name" value="Homeobox-leucine zipper protein 18"/>
    <property type="match status" value="1"/>
</dbReference>
<reference evidence="12 13" key="1">
    <citation type="journal article" date="2017" name="Nature">
        <title>The Apostasia genome and the evolution of orchids.</title>
        <authorList>
            <person name="Zhang G.Q."/>
            <person name="Liu K.W."/>
            <person name="Li Z."/>
            <person name="Lohaus R."/>
            <person name="Hsiao Y.Y."/>
            <person name="Niu S.C."/>
            <person name="Wang J.Y."/>
            <person name="Lin Y.C."/>
            <person name="Xu Q."/>
            <person name="Chen L.J."/>
            <person name="Yoshida K."/>
            <person name="Fujiwara S."/>
            <person name="Wang Z.W."/>
            <person name="Zhang Y.Q."/>
            <person name="Mitsuda N."/>
            <person name="Wang M."/>
            <person name="Liu G.H."/>
            <person name="Pecoraro L."/>
            <person name="Huang H.X."/>
            <person name="Xiao X.J."/>
            <person name="Lin M."/>
            <person name="Wu X.Y."/>
            <person name="Wu W.L."/>
            <person name="Chen Y.Y."/>
            <person name="Chang S.B."/>
            <person name="Sakamoto S."/>
            <person name="Ohme-Takagi M."/>
            <person name="Yagi M."/>
            <person name="Zeng S.J."/>
            <person name="Shen C.Y."/>
            <person name="Yeh C.M."/>
            <person name="Luo Y.B."/>
            <person name="Tsai W.C."/>
            <person name="Van de Peer Y."/>
            <person name="Liu Z.J."/>
        </authorList>
    </citation>
    <scope>NUCLEOTIDE SEQUENCE [LARGE SCALE GENOMIC DNA]</scope>
    <source>
        <strain evidence="13">cv. Shenzhen</strain>
        <tissue evidence="12">Stem</tissue>
    </source>
</reference>
<feature type="compositionally biased region" description="Acidic residues" evidence="10">
    <location>
        <begin position="34"/>
        <end position="43"/>
    </location>
</feature>
<keyword evidence="13" id="KW-1185">Reference proteome</keyword>
<dbReference type="OrthoDB" id="6159439at2759"/>
<feature type="domain" description="Homeobox" evidence="11">
    <location>
        <begin position="73"/>
        <end position="133"/>
    </location>
</feature>
<dbReference type="SMART" id="SM00340">
    <property type="entry name" value="HALZ"/>
    <property type="match status" value="1"/>
</dbReference>
<keyword evidence="4 8" id="KW-0238">DNA-binding</keyword>
<dbReference type="InterPro" id="IPR017970">
    <property type="entry name" value="Homeobox_CS"/>
</dbReference>
<evidence type="ECO:0000256" key="5">
    <source>
        <dbReference type="ARBA" id="ARBA00023155"/>
    </source>
</evidence>
<evidence type="ECO:0000256" key="10">
    <source>
        <dbReference type="SAM" id="MobiDB-lite"/>
    </source>
</evidence>
<organism evidence="12 13">
    <name type="scientific">Apostasia shenzhenica</name>
    <dbReference type="NCBI Taxonomy" id="1088818"/>
    <lineage>
        <taxon>Eukaryota</taxon>
        <taxon>Viridiplantae</taxon>
        <taxon>Streptophyta</taxon>
        <taxon>Embryophyta</taxon>
        <taxon>Tracheophyta</taxon>
        <taxon>Spermatophyta</taxon>
        <taxon>Magnoliopsida</taxon>
        <taxon>Liliopsida</taxon>
        <taxon>Asparagales</taxon>
        <taxon>Orchidaceae</taxon>
        <taxon>Apostasioideae</taxon>
        <taxon>Apostasia</taxon>
    </lineage>
</organism>
<comment type="similarity">
    <text evidence="2">Belongs to the HD-ZIP homeobox family. Class II subfamily.</text>
</comment>
<gene>
    <name evidence="12" type="primary">HAT3</name>
    <name evidence="12" type="ORF">AXF42_Ash017817</name>
</gene>
<dbReference type="SMART" id="SM00389">
    <property type="entry name" value="HOX"/>
    <property type="match status" value="1"/>
</dbReference>
<dbReference type="GO" id="GO:0005634">
    <property type="term" value="C:nucleus"/>
    <property type="evidence" value="ECO:0007669"/>
    <property type="project" value="UniProtKB-SubCell"/>
</dbReference>
<dbReference type="InterPro" id="IPR009057">
    <property type="entry name" value="Homeodomain-like_sf"/>
</dbReference>
<dbReference type="PROSITE" id="PS00027">
    <property type="entry name" value="HOMEOBOX_1"/>
    <property type="match status" value="1"/>
</dbReference>
<dbReference type="CDD" id="cd00086">
    <property type="entry name" value="homeodomain"/>
    <property type="match status" value="1"/>
</dbReference>
<evidence type="ECO:0000256" key="8">
    <source>
        <dbReference type="PROSITE-ProRule" id="PRU00108"/>
    </source>
</evidence>
<feature type="DNA-binding region" description="Homeobox" evidence="8">
    <location>
        <begin position="75"/>
        <end position="134"/>
    </location>
</feature>
<comment type="subcellular location">
    <subcellularLocation>
        <location evidence="1 8 9">Nucleus</location>
    </subcellularLocation>
</comment>
<dbReference type="PANTHER" id="PTHR45714">
    <property type="entry name" value="HOMEOBOX-LEUCINE ZIPPER PROTEIN HAT14"/>
    <property type="match status" value="1"/>
</dbReference>
<dbReference type="SUPFAM" id="SSF46689">
    <property type="entry name" value="Homeodomain-like"/>
    <property type="match status" value="1"/>
</dbReference>